<evidence type="ECO:0000256" key="1">
    <source>
        <dbReference type="SAM" id="MobiDB-lite"/>
    </source>
</evidence>
<feature type="compositionally biased region" description="Basic residues" evidence="1">
    <location>
        <begin position="1"/>
        <end position="10"/>
    </location>
</feature>
<dbReference type="EMBL" id="JAVIJP010000009">
    <property type="protein sequence ID" value="KAL3647049.1"/>
    <property type="molecule type" value="Genomic_DNA"/>
</dbReference>
<reference evidence="3" key="1">
    <citation type="journal article" date="2024" name="IScience">
        <title>Strigolactones Initiate the Formation of Haustorium-like Structures in Castilleja.</title>
        <authorList>
            <person name="Buerger M."/>
            <person name="Peterson D."/>
            <person name="Chory J."/>
        </authorList>
    </citation>
    <scope>NUCLEOTIDE SEQUENCE [LARGE SCALE GENOMIC DNA]</scope>
</reference>
<protein>
    <submittedName>
        <fullName evidence="2">Uncharacterized protein</fullName>
    </submittedName>
</protein>
<organism evidence="2 3">
    <name type="scientific">Castilleja foliolosa</name>
    <dbReference type="NCBI Taxonomy" id="1961234"/>
    <lineage>
        <taxon>Eukaryota</taxon>
        <taxon>Viridiplantae</taxon>
        <taxon>Streptophyta</taxon>
        <taxon>Embryophyta</taxon>
        <taxon>Tracheophyta</taxon>
        <taxon>Spermatophyta</taxon>
        <taxon>Magnoliopsida</taxon>
        <taxon>eudicotyledons</taxon>
        <taxon>Gunneridae</taxon>
        <taxon>Pentapetalae</taxon>
        <taxon>asterids</taxon>
        <taxon>lamiids</taxon>
        <taxon>Lamiales</taxon>
        <taxon>Orobanchaceae</taxon>
        <taxon>Pedicularideae</taxon>
        <taxon>Castillejinae</taxon>
        <taxon>Castilleja</taxon>
    </lineage>
</organism>
<gene>
    <name evidence="2" type="ORF">CASFOL_008017</name>
</gene>
<name>A0ABD3E1Y9_9LAMI</name>
<dbReference type="AlphaFoldDB" id="A0ABD3E1Y9"/>
<sequence length="216" mass="24084">MAKNRNKKRKIGTEMAAANVTSADHTPKDGSEAMDKSETVASSGSVGGLLSGWESQWTKPKYVEKSQVYSENRLKKKVRDYGHAIHIGGSKSAIELSKDRALYQARLVEDTASSHCPADAGYDVAKTKKGVFGIGSTGSFFSAQQVDEMREELRTELWAEMQLKIDKLVARRFADSEIRKMQEEMIRKMQEEMQQMVALIRQHVSGLPQPPPNPNP</sequence>
<evidence type="ECO:0000313" key="2">
    <source>
        <dbReference type="EMBL" id="KAL3647049.1"/>
    </source>
</evidence>
<proteinExistence type="predicted"/>
<accession>A0ABD3E1Y9</accession>
<keyword evidence="3" id="KW-1185">Reference proteome</keyword>
<evidence type="ECO:0000313" key="3">
    <source>
        <dbReference type="Proteomes" id="UP001632038"/>
    </source>
</evidence>
<feature type="region of interest" description="Disordered" evidence="1">
    <location>
        <begin position="1"/>
        <end position="52"/>
    </location>
</feature>
<feature type="compositionally biased region" description="Basic and acidic residues" evidence="1">
    <location>
        <begin position="25"/>
        <end position="38"/>
    </location>
</feature>
<comment type="caution">
    <text evidence="2">The sequence shown here is derived from an EMBL/GenBank/DDBJ whole genome shotgun (WGS) entry which is preliminary data.</text>
</comment>
<dbReference type="Proteomes" id="UP001632038">
    <property type="component" value="Unassembled WGS sequence"/>
</dbReference>